<dbReference type="GO" id="GO:0005886">
    <property type="term" value="C:plasma membrane"/>
    <property type="evidence" value="ECO:0007669"/>
    <property type="project" value="UniProtKB-SubCell"/>
</dbReference>
<dbReference type="Pfam" id="PF21088">
    <property type="entry name" value="MS_channel_1st"/>
    <property type="match status" value="1"/>
</dbReference>
<feature type="domain" description="Mechanosensitive ion channel MscS" evidence="8">
    <location>
        <begin position="179"/>
        <end position="245"/>
    </location>
</feature>
<dbReference type="Proteomes" id="UP000699691">
    <property type="component" value="Unassembled WGS sequence"/>
</dbReference>
<evidence type="ECO:0000313" key="12">
    <source>
        <dbReference type="Proteomes" id="UP000699691"/>
    </source>
</evidence>
<dbReference type="SUPFAM" id="SSF82689">
    <property type="entry name" value="Mechanosensitive channel protein MscS (YggB), C-terminal domain"/>
    <property type="match status" value="1"/>
</dbReference>
<evidence type="ECO:0000256" key="7">
    <source>
        <dbReference type="SAM" id="Phobius"/>
    </source>
</evidence>
<feature type="transmembrane region" description="Helical" evidence="7">
    <location>
        <begin position="94"/>
        <end position="116"/>
    </location>
</feature>
<feature type="domain" description="Mechanosensitive ion channel transmembrane helices 2/3" evidence="10">
    <location>
        <begin position="141"/>
        <end position="178"/>
    </location>
</feature>
<dbReference type="GO" id="GO:0055085">
    <property type="term" value="P:transmembrane transport"/>
    <property type="evidence" value="ECO:0007669"/>
    <property type="project" value="InterPro"/>
</dbReference>
<accession>A0A955RX53</accession>
<protein>
    <submittedName>
        <fullName evidence="11">Mechanosensitive ion channel family protein</fullName>
    </submittedName>
</protein>
<organism evidence="11 12">
    <name type="scientific">candidate division WWE3 bacterium</name>
    <dbReference type="NCBI Taxonomy" id="2053526"/>
    <lineage>
        <taxon>Bacteria</taxon>
        <taxon>Katanobacteria</taxon>
    </lineage>
</organism>
<dbReference type="InterPro" id="IPR011014">
    <property type="entry name" value="MscS_channel_TM-2"/>
</dbReference>
<dbReference type="InterPro" id="IPR010920">
    <property type="entry name" value="LSM_dom_sf"/>
</dbReference>
<comment type="caution">
    <text evidence="11">The sequence shown here is derived from an EMBL/GenBank/DDBJ whole genome shotgun (WGS) entry which is preliminary data.</text>
</comment>
<evidence type="ECO:0000259" key="8">
    <source>
        <dbReference type="Pfam" id="PF00924"/>
    </source>
</evidence>
<evidence type="ECO:0000259" key="9">
    <source>
        <dbReference type="Pfam" id="PF21082"/>
    </source>
</evidence>
<feature type="domain" description="Mechanosensitive ion channel MscS C-terminal" evidence="9">
    <location>
        <begin position="254"/>
        <end position="333"/>
    </location>
</feature>
<feature type="transmembrane region" description="Helical" evidence="7">
    <location>
        <begin position="157"/>
        <end position="177"/>
    </location>
</feature>
<gene>
    <name evidence="11" type="ORF">KC573_02665</name>
</gene>
<dbReference type="SUPFAM" id="SSF82861">
    <property type="entry name" value="Mechanosensitive channel protein MscS (YggB), transmembrane region"/>
    <property type="match status" value="1"/>
</dbReference>
<keyword evidence="5 7" id="KW-1133">Transmembrane helix</keyword>
<comment type="similarity">
    <text evidence="2">Belongs to the MscS (TC 1.A.23) family.</text>
</comment>
<dbReference type="InterPro" id="IPR011066">
    <property type="entry name" value="MscS_channel_C_sf"/>
</dbReference>
<dbReference type="InterPro" id="IPR023408">
    <property type="entry name" value="MscS_beta-dom_sf"/>
</dbReference>
<reference evidence="11" key="2">
    <citation type="journal article" date="2021" name="Microbiome">
        <title>Successional dynamics and alternative stable states in a saline activated sludge microbial community over 9 years.</title>
        <authorList>
            <person name="Wang Y."/>
            <person name="Ye J."/>
            <person name="Ju F."/>
            <person name="Liu L."/>
            <person name="Boyd J.A."/>
            <person name="Deng Y."/>
            <person name="Parks D.H."/>
            <person name="Jiang X."/>
            <person name="Yin X."/>
            <person name="Woodcroft B.J."/>
            <person name="Tyson G.W."/>
            <person name="Hugenholtz P."/>
            <person name="Polz M.F."/>
            <person name="Zhang T."/>
        </authorList>
    </citation>
    <scope>NUCLEOTIDE SEQUENCE</scope>
    <source>
        <strain evidence="11">HKST-UBA02</strain>
    </source>
</reference>
<evidence type="ECO:0000256" key="5">
    <source>
        <dbReference type="ARBA" id="ARBA00022989"/>
    </source>
</evidence>
<feature type="transmembrane region" description="Helical" evidence="7">
    <location>
        <begin position="128"/>
        <end position="151"/>
    </location>
</feature>
<dbReference type="Gene3D" id="3.30.70.100">
    <property type="match status" value="1"/>
</dbReference>
<feature type="transmembrane region" description="Helical" evidence="7">
    <location>
        <begin position="68"/>
        <end position="88"/>
    </location>
</feature>
<evidence type="ECO:0000256" key="1">
    <source>
        <dbReference type="ARBA" id="ARBA00004651"/>
    </source>
</evidence>
<evidence type="ECO:0000313" key="11">
    <source>
        <dbReference type="EMBL" id="MCA9397708.1"/>
    </source>
</evidence>
<evidence type="ECO:0000256" key="2">
    <source>
        <dbReference type="ARBA" id="ARBA00008017"/>
    </source>
</evidence>
<keyword evidence="6 7" id="KW-0472">Membrane</keyword>
<keyword evidence="4 7" id="KW-0812">Transmembrane</keyword>
<evidence type="ECO:0000259" key="10">
    <source>
        <dbReference type="Pfam" id="PF21088"/>
    </source>
</evidence>
<dbReference type="AlphaFoldDB" id="A0A955RX53"/>
<dbReference type="Gene3D" id="1.10.287.1260">
    <property type="match status" value="1"/>
</dbReference>
<feature type="transmembrane region" description="Helical" evidence="7">
    <location>
        <begin position="20"/>
        <end position="40"/>
    </location>
</feature>
<evidence type="ECO:0000256" key="6">
    <source>
        <dbReference type="ARBA" id="ARBA00023136"/>
    </source>
</evidence>
<evidence type="ECO:0000256" key="3">
    <source>
        <dbReference type="ARBA" id="ARBA00022475"/>
    </source>
</evidence>
<dbReference type="PANTHER" id="PTHR30566">
    <property type="entry name" value="YNAI-RELATED MECHANOSENSITIVE ION CHANNEL"/>
    <property type="match status" value="1"/>
</dbReference>
<evidence type="ECO:0000256" key="4">
    <source>
        <dbReference type="ARBA" id="ARBA00022692"/>
    </source>
</evidence>
<dbReference type="EMBL" id="JAGQKY010000111">
    <property type="protein sequence ID" value="MCA9397708.1"/>
    <property type="molecule type" value="Genomic_DNA"/>
</dbReference>
<dbReference type="InterPro" id="IPR006685">
    <property type="entry name" value="MscS_channel_2nd"/>
</dbReference>
<dbReference type="Pfam" id="PF00924">
    <property type="entry name" value="MS_channel_2nd"/>
    <property type="match status" value="1"/>
</dbReference>
<comment type="subcellular location">
    <subcellularLocation>
        <location evidence="1">Cell membrane</location>
        <topology evidence="1">Multi-pass membrane protein</topology>
    </subcellularLocation>
</comment>
<dbReference type="InterPro" id="IPR049142">
    <property type="entry name" value="MS_channel_1st"/>
</dbReference>
<dbReference type="Pfam" id="PF21082">
    <property type="entry name" value="MS_channel_3rd"/>
    <property type="match status" value="1"/>
</dbReference>
<dbReference type="PANTHER" id="PTHR30566:SF25">
    <property type="entry name" value="INNER MEMBRANE PROTEIN"/>
    <property type="match status" value="1"/>
</dbReference>
<dbReference type="Gene3D" id="2.30.30.60">
    <property type="match status" value="1"/>
</dbReference>
<feature type="non-terminal residue" evidence="11">
    <location>
        <position position="334"/>
    </location>
</feature>
<dbReference type="SUPFAM" id="SSF50182">
    <property type="entry name" value="Sm-like ribonucleoproteins"/>
    <property type="match status" value="1"/>
</dbReference>
<keyword evidence="3" id="KW-1003">Cell membrane</keyword>
<reference evidence="11" key="1">
    <citation type="submission" date="2020-04" db="EMBL/GenBank/DDBJ databases">
        <authorList>
            <person name="Zhang T."/>
        </authorList>
    </citation>
    <scope>NUCLEOTIDE SEQUENCE</scope>
    <source>
        <strain evidence="11">HKST-UBA02</strain>
    </source>
</reference>
<dbReference type="InterPro" id="IPR049278">
    <property type="entry name" value="MS_channel_C"/>
</dbReference>
<sequence length="334" mass="37167">MFGLSMTTELWDNSIQEYMFSIGLLLLISLSLKIVHATIVHRLKSFFLHTDTLFDDTIIKAIESIKGWYYPVAALFFALIPLTLPSYIDKSAFFIFILATTSQFISAVQIFINYAIKNKLALANEESAKSLIGLINNVVGVLLWALGFLFILSNIGVNVTSLVTGLGIGGLAIALAVQNILGDLLNSLAILLDKPFEVGDFITVGEDMGTVEEIGIKTTRLRALSGEELVMPNSLITETRIHNFGRMAERRSLFTIGVTYDCPSEKLASIPTIINDIITSHENVRLERTNLTTFGDFSINFESIYFVLSDDYQEYADTHQAILLEIRKAFEDND</sequence>
<name>A0A955RX53_UNCKA</name>
<proteinExistence type="inferred from homology"/>